<feature type="region of interest" description="Disordered" evidence="1">
    <location>
        <begin position="217"/>
        <end position="241"/>
    </location>
</feature>
<evidence type="ECO:0000259" key="2">
    <source>
        <dbReference type="PROSITE" id="PS50090"/>
    </source>
</evidence>
<feature type="compositionally biased region" description="Polar residues" evidence="1">
    <location>
        <begin position="267"/>
        <end position="283"/>
    </location>
</feature>
<organism evidence="3 4">
    <name type="scientific">Polyrhizophydium stewartii</name>
    <dbReference type="NCBI Taxonomy" id="2732419"/>
    <lineage>
        <taxon>Eukaryota</taxon>
        <taxon>Fungi</taxon>
        <taxon>Fungi incertae sedis</taxon>
        <taxon>Chytridiomycota</taxon>
        <taxon>Chytridiomycota incertae sedis</taxon>
        <taxon>Chytridiomycetes</taxon>
        <taxon>Rhizophydiales</taxon>
        <taxon>Rhizophydiales incertae sedis</taxon>
        <taxon>Polyrhizophydium</taxon>
    </lineage>
</organism>
<evidence type="ECO:0000256" key="1">
    <source>
        <dbReference type="SAM" id="MobiDB-lite"/>
    </source>
</evidence>
<evidence type="ECO:0000313" key="3">
    <source>
        <dbReference type="EMBL" id="KAL2917585.1"/>
    </source>
</evidence>
<feature type="compositionally biased region" description="Low complexity" evidence="1">
    <location>
        <begin position="375"/>
        <end position="399"/>
    </location>
</feature>
<feature type="domain" description="Myb-like" evidence="2">
    <location>
        <begin position="1276"/>
        <end position="1334"/>
    </location>
</feature>
<evidence type="ECO:0000313" key="4">
    <source>
        <dbReference type="Proteomes" id="UP001527925"/>
    </source>
</evidence>
<accession>A0ABR4NDH2</accession>
<feature type="region of interest" description="Disordered" evidence="1">
    <location>
        <begin position="303"/>
        <end position="418"/>
    </location>
</feature>
<protein>
    <recommendedName>
        <fullName evidence="2">Myb-like domain-containing protein</fullName>
    </recommendedName>
</protein>
<comment type="caution">
    <text evidence="3">The sequence shown here is derived from an EMBL/GenBank/DDBJ whole genome shotgun (WGS) entry which is preliminary data.</text>
</comment>
<dbReference type="Pfam" id="PF24657">
    <property type="entry name" value="DUF7646"/>
    <property type="match status" value="1"/>
</dbReference>
<feature type="compositionally biased region" description="Low complexity" evidence="1">
    <location>
        <begin position="303"/>
        <end position="329"/>
    </location>
</feature>
<dbReference type="InterPro" id="IPR001005">
    <property type="entry name" value="SANT/Myb"/>
</dbReference>
<dbReference type="InterPro" id="IPR044210">
    <property type="entry name" value="Tfc3-like"/>
</dbReference>
<dbReference type="PANTHER" id="PTHR15180">
    <property type="entry name" value="GENERAL TRANSCRIPTION FACTOR 3C POLYPEPTIDE 1"/>
    <property type="match status" value="1"/>
</dbReference>
<feature type="region of interest" description="Disordered" evidence="1">
    <location>
        <begin position="453"/>
        <end position="492"/>
    </location>
</feature>
<dbReference type="Proteomes" id="UP001527925">
    <property type="component" value="Unassembled WGS sequence"/>
</dbReference>
<dbReference type="PANTHER" id="PTHR15180:SF1">
    <property type="entry name" value="GENERAL TRANSCRIPTION FACTOR 3C POLYPEPTIDE 1"/>
    <property type="match status" value="1"/>
</dbReference>
<dbReference type="EMBL" id="JADGIZ020000010">
    <property type="protein sequence ID" value="KAL2917585.1"/>
    <property type="molecule type" value="Genomic_DNA"/>
</dbReference>
<feature type="region of interest" description="Disordered" evidence="1">
    <location>
        <begin position="1239"/>
        <end position="1283"/>
    </location>
</feature>
<keyword evidence="4" id="KW-1185">Reference proteome</keyword>
<gene>
    <name evidence="3" type="ORF">HK105_202871</name>
</gene>
<feature type="region of interest" description="Disordered" evidence="1">
    <location>
        <begin position="825"/>
        <end position="847"/>
    </location>
</feature>
<feature type="region of interest" description="Disordered" evidence="1">
    <location>
        <begin position="261"/>
        <end position="283"/>
    </location>
</feature>
<dbReference type="InterPro" id="IPR046488">
    <property type="entry name" value="Sfc3/Tfc3_C"/>
</dbReference>
<proteinExistence type="predicted"/>
<sequence length="1996" mass="217160">MDENEEILSHLQSLDRMGQVGTEGGINGIVLDHETTRVTVFDGDVVHDKILLLLKGATNHTLAIDDIFSALGISTVRYSRKAFYRLVTKMSKSGLVDRIDSPSSSSPKKLPRAGPPLQKHIGFSNDDDMVVKGDPGQSVPRGAGEILASSMRSGADPDAADAPRAPPPVAMRLDLPLEHQIYQLVAASGEKGLVYDEIGAELGGMYRRIVIKTVEHLSEPKKPKKSKSSTPKPGFPLLIANENSGRKLQSRVLAVPTYFGAGRVGNGSKTSQPTTSQVVESTRATTQPLLSAAAPARMPVHPTLTLAPSSVTSSPSAAVPDSDSGASAVRLGSPAPEPQPRPEAAGPARSDLSEVVPEGLDMQSAGPASSEAVHAARPGSATRAPATPSAPKQASAARAPRGRRSDMRLGQREAASGERSILTMLGAFAKPKAPSSASSPAALSASSSVNPAASQVDSEAARPAVAGSANQDQDARSDSSDSSKIVRQSQGTSPLLDAHQLVVASAAASAAPVPMELDVPGELRDATPCDPGAETTVVDAYVGMTSSEQLAMEAAEAVGLGTLSISGLARRRVLLAYIAEHHLLLIDVNAGSRLIDFLSTCSDPFRSANQSMCQGTMDKRTVQRAGDAMVADELASMHSFFVRTLRGTAQLKTILLRKGLSASSAVVAKFIEETASLPFLGQKSAPKRVKRDDAQVVERLPYSGKQGDPDGAGSVNEGANDNRECSMLEDDSGLKAGADLESSRSGVIGESHAQPIQPRGSELGTEGQGISERRGVKENLQNELDTKEKWREVALKYGYVDAKILRARMLYEWLFFNIVSPQSASPPRAVAGDEDEQDGGSVGDSVILDDSAAAPRPAAALPSRLLNTMYIFKELPFDLFLKIAGCTSESPEVDGFLERPDYATTRIDNLRGPLRDIVFGPRLRKAISLEMHVLCILGLVRVADSDGTPDPDTEAEWLKGSPQLPLYFRIEQHVALMDYLTEKPLFLRRMEMRTMAEINAYWMRLETRCLAHASHISRSKRAQALAARLDAAGSRHPDADFDEFSDAYDAHEADLYPATVPRTPSGAISRASIPEKYHFLFSPRNWRISFVFTDAQRRVLASHVDRATGRTPLCNDAVCRQLAYETGLTLPRIKYFFRKQEDAFASQNSTIELKRPIKRIRRARQRLRGADRQPPAEMILSQVVDTDPTYDDAATSGAGSDSHFDSFTESDLAFERERAVRALYGRRYRLRRAWHASQPQPLGRWTRRSGKHAGASQSANVVPHADGDASRPPSKAVRRKRSTWTPEEDEDLIFAYIIVAKSFQNARVSWAPVFALFEPNKTFDACRRRFALLRRSPQVADRLRRLGNKWPALYDEGIKNGLFESQVNVRPHEFDISKLVPYFRKVVKENPELIYSIGGSTFLLPATYDALKRDFVFEDPDSTIAKEFQVPMEDGLQFCSSTRMRLAVMYASPITTRCNQPSACDFSVQPPLPLQHAPRHGSTLRHELASLETAPRGAVDAIELGKLRSIIKSALLTSTSVFNFRQTKMMLLQFPHDSVLRAIQSLSEEMIIARSAGNMDHRLPGRQYHFSVRFMSAITGPFPKRMIRQADAAGQMLGADLMRGPVTFDPASEGPLVAALFSLVAAGKARLEVVPEGGGAPDTLGSVHVAPAELLPMRIVHMPPKFQDAPSLLKRPLPESGDSLAALAQQAHDGSEQEGQPESSKTKRQRTSSVTQPTSLAAIPTAHDVLGAQARGPKLNEVDIRALVAEACGADDGAEMEHLLRAFDYIHAGGQAGRTVAELESQFPDAGRVVSLLQSIQVRPTVSAISKVGFQTWHYVSFEFAHRWHLPIKATLQSQNQKAPSPEVDMTAALAPEPLVATHLAENEDQVVYKPSRMWTRVDGHRFDGAWMACLDVVLRVIVSKPGIMQSCLCRELAAAMTPVELDEILDELVARNACTRQRFACRQPLTNVFDGLFGAGGLSEPMLQRCDDTYIASNRTTAYFPSVDWFEKLRK</sequence>
<dbReference type="Pfam" id="PF20222">
    <property type="entry name" value="DUF6581"/>
    <property type="match status" value="1"/>
</dbReference>
<dbReference type="PROSITE" id="PS50090">
    <property type="entry name" value="MYB_LIKE"/>
    <property type="match status" value="1"/>
</dbReference>
<feature type="region of interest" description="Disordered" evidence="1">
    <location>
        <begin position="1684"/>
        <end position="1720"/>
    </location>
</feature>
<reference evidence="3 4" key="1">
    <citation type="submission" date="2023-09" db="EMBL/GenBank/DDBJ databases">
        <title>Pangenome analysis of Batrachochytrium dendrobatidis and related Chytrids.</title>
        <authorList>
            <person name="Yacoub M.N."/>
            <person name="Stajich J.E."/>
            <person name="James T.Y."/>
        </authorList>
    </citation>
    <scope>NUCLEOTIDE SEQUENCE [LARGE SCALE GENOMIC DNA]</scope>
    <source>
        <strain evidence="3 4">JEL0888</strain>
    </source>
</reference>
<dbReference type="InterPro" id="IPR056063">
    <property type="entry name" value="DUF7646"/>
</dbReference>
<feature type="region of interest" description="Disordered" evidence="1">
    <location>
        <begin position="96"/>
        <end position="129"/>
    </location>
</feature>
<feature type="region of interest" description="Disordered" evidence="1">
    <location>
        <begin position="699"/>
        <end position="779"/>
    </location>
</feature>
<name>A0ABR4NDH2_9FUNG</name>